<dbReference type="Gene3D" id="3.40.50.300">
    <property type="entry name" value="P-loop containing nucleotide triphosphate hydrolases"/>
    <property type="match status" value="3"/>
</dbReference>
<organism evidence="13 14">
    <name type="scientific">Pedobacter panaciterrae</name>
    <dbReference type="NCBI Taxonomy" id="363849"/>
    <lineage>
        <taxon>Bacteria</taxon>
        <taxon>Pseudomonadati</taxon>
        <taxon>Bacteroidota</taxon>
        <taxon>Sphingobacteriia</taxon>
        <taxon>Sphingobacteriales</taxon>
        <taxon>Sphingobacteriaceae</taxon>
        <taxon>Pedobacter</taxon>
    </lineage>
</organism>
<feature type="domain" description="UvrD-like helicase ATP-binding" evidence="11">
    <location>
        <begin position="1"/>
        <end position="469"/>
    </location>
</feature>
<dbReference type="PROSITE" id="PS51217">
    <property type="entry name" value="UVRD_HELICASE_CTER"/>
    <property type="match status" value="1"/>
</dbReference>
<evidence type="ECO:0000313" key="13">
    <source>
        <dbReference type="EMBL" id="MEJ2903895.1"/>
    </source>
</evidence>
<dbReference type="PANTHER" id="PTHR11070">
    <property type="entry name" value="UVRD / RECB / PCRA DNA HELICASE FAMILY MEMBER"/>
    <property type="match status" value="1"/>
</dbReference>
<feature type="domain" description="UvrD-like helicase C-terminal" evidence="12">
    <location>
        <begin position="484"/>
        <end position="783"/>
    </location>
</feature>
<dbReference type="EC" id="5.6.2.4" evidence="7"/>
<evidence type="ECO:0000256" key="7">
    <source>
        <dbReference type="ARBA" id="ARBA00034808"/>
    </source>
</evidence>
<dbReference type="PANTHER" id="PTHR11070:SF67">
    <property type="entry name" value="DNA 3'-5' HELICASE"/>
    <property type="match status" value="1"/>
</dbReference>
<protein>
    <recommendedName>
        <fullName evidence="7">DNA 3'-5' helicase</fullName>
        <ecNumber evidence="7">5.6.2.4</ecNumber>
    </recommendedName>
</protein>
<dbReference type="EMBL" id="JBBEUB010000005">
    <property type="protein sequence ID" value="MEJ2903895.1"/>
    <property type="molecule type" value="Genomic_DNA"/>
</dbReference>
<dbReference type="Proteomes" id="UP001378956">
    <property type="component" value="Unassembled WGS sequence"/>
</dbReference>
<comment type="catalytic activity">
    <reaction evidence="8">
        <text>ATP + H2O = ADP + phosphate + H(+)</text>
        <dbReference type="Rhea" id="RHEA:13065"/>
        <dbReference type="ChEBI" id="CHEBI:15377"/>
        <dbReference type="ChEBI" id="CHEBI:15378"/>
        <dbReference type="ChEBI" id="CHEBI:30616"/>
        <dbReference type="ChEBI" id="CHEBI:43474"/>
        <dbReference type="ChEBI" id="CHEBI:456216"/>
        <dbReference type="EC" id="5.6.2.4"/>
    </reaction>
</comment>
<keyword evidence="3 9" id="KW-0347">Helicase</keyword>
<evidence type="ECO:0000256" key="5">
    <source>
        <dbReference type="ARBA" id="ARBA00023235"/>
    </source>
</evidence>
<dbReference type="Pfam" id="PF00580">
    <property type="entry name" value="UvrD-helicase"/>
    <property type="match status" value="1"/>
</dbReference>
<evidence type="ECO:0000259" key="12">
    <source>
        <dbReference type="PROSITE" id="PS51217"/>
    </source>
</evidence>
<dbReference type="RefSeq" id="WP_172662234.1">
    <property type="nucleotide sequence ID" value="NZ_CBFGNQ010000048.1"/>
</dbReference>
<dbReference type="PROSITE" id="PS51198">
    <property type="entry name" value="UVRD_HELICASE_ATP_BIND"/>
    <property type="match status" value="1"/>
</dbReference>
<evidence type="ECO:0000256" key="9">
    <source>
        <dbReference type="PROSITE-ProRule" id="PRU00560"/>
    </source>
</evidence>
<dbReference type="InterPro" id="IPR027417">
    <property type="entry name" value="P-loop_NTPase"/>
</dbReference>
<gene>
    <name evidence="13" type="ORF">WAE58_15735</name>
</gene>
<accession>A0ABU8NQZ4</accession>
<feature type="binding site" evidence="9">
    <location>
        <begin position="11"/>
        <end position="18"/>
    </location>
    <ligand>
        <name>ATP</name>
        <dbReference type="ChEBI" id="CHEBI:30616"/>
    </ligand>
</feature>
<keyword evidence="14" id="KW-1185">Reference proteome</keyword>
<dbReference type="InterPro" id="IPR014017">
    <property type="entry name" value="DNA_helicase_UvrD-like_C"/>
</dbReference>
<evidence type="ECO:0000256" key="4">
    <source>
        <dbReference type="ARBA" id="ARBA00022840"/>
    </source>
</evidence>
<dbReference type="Pfam" id="PF13361">
    <property type="entry name" value="UvrD_C"/>
    <property type="match status" value="1"/>
</dbReference>
<keyword evidence="5" id="KW-0413">Isomerase</keyword>
<name>A0ABU8NQZ4_9SPHI</name>
<sequence length="1101" mass="126169">MPQQPLKLLRASAGSGKTFSLTLHYLTLLFSGPGKYREILAVTFTNKATAEMKERILGALQAIAKGDPSDFKPLLKASYPELSDEDIKAKAQIIYSNILHDFGRFSVSTIDGFVQKVIRSFAFELNLDSGYKLEMNHDKVKEELVKALNLQMEADPELLEWVTALAIDRISDGKDWNYQRALKDLANEIFKERYYPFQEAMLLMGEDRSAEFNTLKQTVTSGIKAFNKTLFDQATDLKYIFDLSGVLPEELARKSLNPLLKLDKILNEDYSIFPALANMVDDFEQWPHTSLKDTSGVRQLYDDLNPGLKKMVDFYQEGAEQYSTWLAIHKNSSYLRLMQEMAQQLKNYRAENKALLISDAQQLLVGITGADAENPSFIWEKTGNRYKHFLFDEFQDTSTMQWLNFLPLIRNALSEFEGNTTEHLIVGDVKQSIYRWRSGDWRILHSNVRHDVQAHNVVEENLEFNRRSTANVIAFNNFLYSHLPSILQRQLNGILAETQREDLLSYWNQEYNQIIDSAYEGSFQNVTPQTLTGGKIEMQFLNKEDDSESEDESPVAAIHSVNKIIELLSVHGFFMKDICVLVKTNREAEIMISALLDRQDDLSAAAGKTFQVISGDALKISSNLAVQLLINIFRMLVAREDEQAIYRATCARLYSQINNPEGMDEKVALTAQDWMDIASQPIQNLTSYFPEDFCNGFENFRQLPMTSLMERMVQFFGLGTGRNENHIPFIMALRDQIGVFAGGGDQGLGRFLEWWDEEGLNKALPNADDQDAVQIMTIHKSKGLEFKAVIIPFLNWKLNIPSGFIKKILWVNAGQAGFENFSTLPVDYSSKLASTAFAREYFEEMLLNYMDALNTLYVATTRAREYLYLVCPKTTTVEKKKESTVKNELQNILLNLFKNEEESGFVLEENLMSFGELRPAVKKASEINESAIKVSNYYVNERLTSKFNYQKNNDDGWFNARQRKGVVLHGILETITDLKDLDKLISVKMQEGLIRRSERDEVKQAVIDVINQQEIAEWFKNSKSIISERDMILEGGEVKRPDKLFVMEDKAVLLDFKFGAPHNKYIDDINHYRENLLKMDEFKQIDAYIWYAETGKLLKVS</sequence>
<evidence type="ECO:0000256" key="8">
    <source>
        <dbReference type="ARBA" id="ARBA00048988"/>
    </source>
</evidence>
<dbReference type="InterPro" id="IPR014016">
    <property type="entry name" value="UvrD-like_ATP-bd"/>
</dbReference>
<evidence type="ECO:0000256" key="6">
    <source>
        <dbReference type="ARBA" id="ARBA00034617"/>
    </source>
</evidence>
<evidence type="ECO:0000256" key="2">
    <source>
        <dbReference type="ARBA" id="ARBA00022801"/>
    </source>
</evidence>
<evidence type="ECO:0000259" key="11">
    <source>
        <dbReference type="PROSITE" id="PS51198"/>
    </source>
</evidence>
<evidence type="ECO:0000256" key="10">
    <source>
        <dbReference type="SAM" id="Coils"/>
    </source>
</evidence>
<keyword evidence="1 9" id="KW-0547">Nucleotide-binding</keyword>
<evidence type="ECO:0000256" key="1">
    <source>
        <dbReference type="ARBA" id="ARBA00022741"/>
    </source>
</evidence>
<dbReference type="Gene3D" id="1.10.3170.10">
    <property type="entry name" value="Recbcd, chain B, domain 2"/>
    <property type="match status" value="1"/>
</dbReference>
<keyword evidence="2 9" id="KW-0378">Hydrolase</keyword>
<feature type="coiled-coil region" evidence="10">
    <location>
        <begin position="331"/>
        <end position="358"/>
    </location>
</feature>
<comment type="caution">
    <text evidence="13">The sequence shown here is derived from an EMBL/GenBank/DDBJ whole genome shotgun (WGS) entry which is preliminary data.</text>
</comment>
<dbReference type="InterPro" id="IPR000212">
    <property type="entry name" value="DNA_helicase_UvrD/REP"/>
</dbReference>
<comment type="catalytic activity">
    <reaction evidence="6">
        <text>Couples ATP hydrolysis with the unwinding of duplex DNA by translocating in the 3'-5' direction.</text>
        <dbReference type="EC" id="5.6.2.4"/>
    </reaction>
</comment>
<keyword evidence="4 9" id="KW-0067">ATP-binding</keyword>
<proteinExistence type="predicted"/>
<evidence type="ECO:0000313" key="14">
    <source>
        <dbReference type="Proteomes" id="UP001378956"/>
    </source>
</evidence>
<dbReference type="SUPFAM" id="SSF52540">
    <property type="entry name" value="P-loop containing nucleoside triphosphate hydrolases"/>
    <property type="match status" value="1"/>
</dbReference>
<evidence type="ECO:0000256" key="3">
    <source>
        <dbReference type="ARBA" id="ARBA00022806"/>
    </source>
</evidence>
<reference evidence="13 14" key="1">
    <citation type="submission" date="2024-03" db="EMBL/GenBank/DDBJ databases">
        <title>Sequence of Lycoming College Course Isolates.</title>
        <authorList>
            <person name="Plotts O."/>
            <person name="Newman J."/>
        </authorList>
    </citation>
    <scope>NUCLEOTIDE SEQUENCE [LARGE SCALE GENOMIC DNA]</scope>
    <source>
        <strain evidence="13 14">CJB-3</strain>
    </source>
</reference>
<keyword evidence="10" id="KW-0175">Coiled coil</keyword>